<accession>A0ABU5CII8</accession>
<sequence length="161" mass="18091">MKEKLNKAVALRKNGDFKQSNAMLSDLAALHPDDAIVNYQCACSFDVIGEEAEAVTYYEKAITLGLKEEDLKGALLGLGSSYRTLGEYEKSQAVFQEGIKQFPNDHAMKVFFAMTLYNLQEHGQAMELLLTTILKITDDSDILAYQKAISYYADELDRTWT</sequence>
<feature type="domain" description="Tetratrico peptide repeat group 5" evidence="2">
    <location>
        <begin position="37"/>
        <end position="156"/>
    </location>
</feature>
<comment type="caution">
    <text evidence="3">The sequence shown here is derived from an EMBL/GenBank/DDBJ whole genome shotgun (WGS) entry which is preliminary data.</text>
</comment>
<dbReference type="InterPro" id="IPR041656">
    <property type="entry name" value="TPR_5"/>
</dbReference>
<dbReference type="InterPro" id="IPR011990">
    <property type="entry name" value="TPR-like_helical_dom_sf"/>
</dbReference>
<dbReference type="SUPFAM" id="SSF48452">
    <property type="entry name" value="TPR-like"/>
    <property type="match status" value="1"/>
</dbReference>
<name>A0ABU5CII8_9BACI</name>
<feature type="repeat" description="TPR" evidence="1">
    <location>
        <begin position="72"/>
        <end position="105"/>
    </location>
</feature>
<gene>
    <name evidence="3" type="ORF">P5G51_007955</name>
</gene>
<dbReference type="EMBL" id="JAROCA020000001">
    <property type="protein sequence ID" value="MDY0405338.1"/>
    <property type="molecule type" value="Genomic_DNA"/>
</dbReference>
<organism evidence="3 4">
    <name type="scientific">Tigheibacillus jepli</name>
    <dbReference type="NCBI Taxonomy" id="3035914"/>
    <lineage>
        <taxon>Bacteria</taxon>
        <taxon>Bacillati</taxon>
        <taxon>Bacillota</taxon>
        <taxon>Bacilli</taxon>
        <taxon>Bacillales</taxon>
        <taxon>Bacillaceae</taxon>
        <taxon>Tigheibacillus</taxon>
    </lineage>
</organism>
<evidence type="ECO:0000313" key="3">
    <source>
        <dbReference type="EMBL" id="MDY0405338.1"/>
    </source>
</evidence>
<dbReference type="InterPro" id="IPR019734">
    <property type="entry name" value="TPR_rpt"/>
</dbReference>
<dbReference type="Proteomes" id="UP001228376">
    <property type="component" value="Unassembled WGS sequence"/>
</dbReference>
<dbReference type="Pfam" id="PF12688">
    <property type="entry name" value="TPR_5"/>
    <property type="match status" value="1"/>
</dbReference>
<evidence type="ECO:0000313" key="4">
    <source>
        <dbReference type="Proteomes" id="UP001228376"/>
    </source>
</evidence>
<proteinExistence type="predicted"/>
<dbReference type="Gene3D" id="1.25.40.10">
    <property type="entry name" value="Tetratricopeptide repeat domain"/>
    <property type="match status" value="1"/>
</dbReference>
<dbReference type="RefSeq" id="WP_306065259.1">
    <property type="nucleotide sequence ID" value="NZ_JAROCA020000001.1"/>
</dbReference>
<dbReference type="PROSITE" id="PS50005">
    <property type="entry name" value="TPR"/>
    <property type="match status" value="1"/>
</dbReference>
<evidence type="ECO:0000259" key="2">
    <source>
        <dbReference type="Pfam" id="PF12688"/>
    </source>
</evidence>
<evidence type="ECO:0000256" key="1">
    <source>
        <dbReference type="PROSITE-ProRule" id="PRU00339"/>
    </source>
</evidence>
<keyword evidence="4" id="KW-1185">Reference proteome</keyword>
<reference evidence="3 4" key="1">
    <citation type="submission" date="2023-10" db="EMBL/GenBank/DDBJ databases">
        <title>179-bfca-hs.</title>
        <authorList>
            <person name="Miliotis G."/>
            <person name="Sengupta P."/>
            <person name="Hameed A."/>
            <person name="Chuvochina M."/>
            <person name="Mcdonagh F."/>
            <person name="Simpson A.C."/>
            <person name="Singh N.K."/>
            <person name="Rekha P.D."/>
            <person name="Raman K."/>
            <person name="Hugenholtz P."/>
            <person name="Venkateswaran K."/>
        </authorList>
    </citation>
    <scope>NUCLEOTIDE SEQUENCE [LARGE SCALE GENOMIC DNA]</scope>
    <source>
        <strain evidence="3 4">179-BFC-A-HS</strain>
    </source>
</reference>
<protein>
    <submittedName>
        <fullName evidence="3">Tetratricopeptide repeat protein</fullName>
    </submittedName>
</protein>
<keyword evidence="1" id="KW-0802">TPR repeat</keyword>